<accession>A0ABX3NUL9</accession>
<feature type="signal peptide" evidence="1">
    <location>
        <begin position="1"/>
        <end position="21"/>
    </location>
</feature>
<dbReference type="NCBIfam" id="TIGR04131">
    <property type="entry name" value="Bac_Flav_CTERM"/>
    <property type="match status" value="1"/>
</dbReference>
<proteinExistence type="predicted"/>
<feature type="domain" description="PKD" evidence="2">
    <location>
        <begin position="2468"/>
        <end position="2520"/>
    </location>
</feature>
<evidence type="ECO:0000259" key="2">
    <source>
        <dbReference type="PROSITE" id="PS50093"/>
    </source>
</evidence>
<feature type="domain" description="PKD" evidence="2">
    <location>
        <begin position="1768"/>
        <end position="1829"/>
    </location>
</feature>
<dbReference type="SUPFAM" id="SSF49299">
    <property type="entry name" value="PKD domain"/>
    <property type="match status" value="2"/>
</dbReference>
<dbReference type="Proteomes" id="UP000192277">
    <property type="component" value="Unassembled WGS sequence"/>
</dbReference>
<reference evidence="3 4" key="1">
    <citation type="submission" date="2016-04" db="EMBL/GenBank/DDBJ databases">
        <authorList>
            <person name="Chen L."/>
            <person name="Zhuang W."/>
            <person name="Wang G."/>
        </authorList>
    </citation>
    <scope>NUCLEOTIDE SEQUENCE [LARGE SCALE GENOMIC DNA]</scope>
    <source>
        <strain evidence="4">GR20</strain>
    </source>
</reference>
<dbReference type="InterPro" id="IPR000601">
    <property type="entry name" value="PKD_dom"/>
</dbReference>
<dbReference type="InterPro" id="IPR013320">
    <property type="entry name" value="ConA-like_dom_sf"/>
</dbReference>
<keyword evidence="4" id="KW-1185">Reference proteome</keyword>
<dbReference type="Pfam" id="PF13585">
    <property type="entry name" value="CHU_C"/>
    <property type="match status" value="1"/>
</dbReference>
<feature type="chain" id="PRO_5045658176" description="PKD domain-containing protein" evidence="1">
    <location>
        <begin position="22"/>
        <end position="2992"/>
    </location>
</feature>
<evidence type="ECO:0000313" key="3">
    <source>
        <dbReference type="EMBL" id="OQP45208.1"/>
    </source>
</evidence>
<keyword evidence="1" id="KW-0732">Signal</keyword>
<sequence>MKSYILTAVLCLTVICSFSQINCNNWLKVPSQSSYFRIGDLDVPGNKITVEAVINRTSPYTGGQPYAGDVVSKHTGPSDVNYLLRPNDAEITTSNGYFRTPDICDIELNKTYHIALVYDGSTLKFYRNGFLMSQVAATGNLYQNNWNTQIGIYDGLTLPEQFIGYVNEVRIWNVARTQADIQAYMNTSLPSPATQTGLLAYYTFDDLLNKQGNPAWNGTLGGPATINNTNSNCTYIPDSCKAVTIGFTTPDTVCLTSPVTINNTSLNATTYYWNFCVGNINTPPSAVNIGNPGSLSAPVFMDYVYTGGNYYGFVTNYASGNLVRLNFGNSLLNTPTSTNLGNYGGILQSGSATEGIQVVQNEGNWYAIIVGGNSAAGTQPRLVKIDFGANITSAGTATNWGNLGNMDQAVDLHVFKEGNNWYGLTVSAENNSITRFNFTNSFNNTPTGVNLGNIGGLQYPTGIYAINDNGFWRVFVTNGGDRNQIGTASSITRLDFGSSLLNTPTGVNLGNPGGILHHPRDLTILKFCGQITGFAVNGNPSYYDLVRLNFNNDLTTSPTATSLGNTGNYSFPHSISKLFRVNDDVYAFITNVANNTISRLRFAGCTNASVSSSTLQNPAPVTYSTPGTYNINLTIDDGLPTQASFCKQVVVVAPPVHTPTQSYTLCSGNTIKIGTGVKNAKYTWNTGATTDSITVNTGGVYWVQTDVFGCTNRDSIIVSSCVPVTAQFTTPDSVCLNTPVNITNTTTGATTYYWNFCVGNINNPPSAVNIGNPGNLSVPVFMDYAYANGNYYAFVSNHTSGSLVRLDFGNSLLNTPASVNLGNYGGILQTTSAAEGIQVVQNEGKWYVIIVGGSTISGTQPRIVKIDFGANITSAGTATNWGNLGNMEQPIDLHVFKEGNNWYGFTVNADNYTLTRFNFTNSFNNTPTAINMGNIGGLSYPTGIYAINDNGFWRVFITNAGVTSSPSITRLDFGASLLNTPTPVNLGNPGGKLHSPRDLTIMKFCGQITGFVVNGDQSYNDLVRLNFGNDLTATPTATSLGNTGNYSFPHSISKLFRVNDDVYAFITNAASNTISRLRFAGCTNASVSSSTLKDPLPVTYSAPGTYNINLTIDDGLPTQASFCKQVVVMAPPTHTPAQTYTICSGNSIKIGTGVKNAKYSWNTGATTDSIIVNTSGIYWVQTDVFGCTNRDSIIVSSCNPVIAQFSAPDTVCITTPVTIANNSSSNASSYYWTFCTGNLNAPPAGANLGVLNGSLTSPVYIDYVQDNGKYYGFMTDNYTGQLFRLEFGTSLLNTPTTYNLGNFGSIIPVGAEGIQVIKNEGKWYAIIVGGTVANNTVPRILKIEFGTNIANNTPVATNWGNIGGLAYPHDLYVFPDNNGVWYGLTVNSDNNTITRFNFTNSFSNTPTGTNLGNIGTLSGPTGIYAINDGGNWYAFVTNAVSSTLTRLDFGSSLLNNPTGTNLGNIGGQFHSVWDIQVIKYCGNLLAYVINADQSYNSILKLDFNNNITSIPTAVNFGNIGNMKFPHCLSKIFRAGADLYTFVPNVANQTVTRISFAGCNNASIPNSTAQNPGPITYNTPGTYNINLTLDDGLPTQTAFCKQVVVLPEPVHTPTKTINLCTGDSVKIGTGVKYAQYTWNTGDKTDSITVKTAGTYWVQTDRYGCSNRDSVIINIVAKPVVNLGADTLVCTFTPFTLDAGNAGATYLWQNGSTAQTFTPAGVGKYYVRVTNAAGCVGSDTIVISQQTKGNTDYVYKQDVCNPLNVQFIPAGNPLTNPSWDFGDGNTTTGSLNTTHSYAAFGTYTVKFAIANGVCKDTIIKNISVNVTQSDIVLTPDTTICFNGTGQLRAKPALSFCWSPTTYLNNPNIPNPVTSTPGTTTYYYTAEVPGTNLVVNSDFNLGNTGFGSGYAYTTRNINEGEYYVGPRPQAWNLLLGTCTDHTTGTGNMLLVNGASQPNVAVWTQTINITPNTNYAFSAWLQNINVNNAASNPPNLQFSINGIPIGNNLQGRNAMCVWDQFYTTWNSGNNTTANISIVNKNTVASGNDFALDDISFAPVFIQRDSVIVTVDTPLVKTINDTTICKNTPVQLQATGAVTWSWLPATGLSNATISNPIATPLANTQYIVTGTNVHGCTAKDTVQINLFPEPVIFTSHDTIICPNTSVHLSANPALASWNWTPPATLSNPAIPDPVATPTATTTYTVAVTDGNTCNYTDTIRVAIKKMNVTASVLNAAVCQGDSTQLSASGGVTYQWSPATGVNNTAIANPKVAPTVTTDYKVIVTDATGCIDSATVQVVVKPVPPHTPIQSVSICTGSSIKIGTGILNAQYTWNTGNSNQDSMVVNTGGTYWVQSVVNGCSNKDSITVTLLPNPVVNLGPDVTDCAINNLVLNAGNAGSQFLWQDGSIAPTFTANAFGKYYVRVTDANGCFNSDTINLIKTTARLGDFTFKIDACNPLSVQFTGTGATIQNPYWAYGDGNTTTGTATTTYVYPAYGDYTVKFGLQSGYCKDTITKTVPVHVTPANIIATSDTTICFNTTKQLQAQQATNFCWSPTTWLSNPNVVNPVTSTPSTITYYYTAEINGAILRDSVTITIDSPVVKTNNDTTICKDAQVPLHATGAVSWSWLPVTGLSNAAIGNPVATPTATTQYIVTGTTIHGCSAKDTVNITLYPVPTVISNHNLIACRNTPVQLNANSALTAWTWSPAATLNNPAIANPVATPAADTKYLVKVTDANNCNYTDSVTVQLQTTQFTVSNNKPQAICKGESVVLKATGGNTYLWSPAGSLSNAGLPNPIATPDTSTLYSVYIKENVCNNDTTINVQVVVKPSPIVTAEKSNDLDCVTHTTRLSATGTPGNTYVWSPASGLDHPYSPNPVSSTDTTVTYVVAGTKDGCTTLDSITVNVTSTGKVSFEIPNAFTPNNDGRNDCFGVKTWGGVVIEEFTIFNRWGQKVFSSNKENACWDGRFNGIPQPGGGYVYVIKAKTYCGPIKRTGTLILVR</sequence>
<dbReference type="InterPro" id="IPR022409">
    <property type="entry name" value="PKD/Chitinase_dom"/>
</dbReference>
<dbReference type="Gene3D" id="2.60.120.200">
    <property type="match status" value="1"/>
</dbReference>
<dbReference type="SUPFAM" id="SSF49899">
    <property type="entry name" value="Concanavalin A-like lectins/glucanases"/>
    <property type="match status" value="1"/>
</dbReference>
<dbReference type="EMBL" id="LWBO01000021">
    <property type="protein sequence ID" value="OQP45208.1"/>
    <property type="molecule type" value="Genomic_DNA"/>
</dbReference>
<organism evidence="3 4">
    <name type="scientific">Niastella koreensis</name>
    <dbReference type="NCBI Taxonomy" id="354356"/>
    <lineage>
        <taxon>Bacteria</taxon>
        <taxon>Pseudomonadati</taxon>
        <taxon>Bacteroidota</taxon>
        <taxon>Chitinophagia</taxon>
        <taxon>Chitinophagales</taxon>
        <taxon>Chitinophagaceae</taxon>
        <taxon>Niastella</taxon>
    </lineage>
</organism>
<dbReference type="InterPro" id="IPR026341">
    <property type="entry name" value="T9SS_type_B"/>
</dbReference>
<evidence type="ECO:0000256" key="1">
    <source>
        <dbReference type="SAM" id="SignalP"/>
    </source>
</evidence>
<dbReference type="Pfam" id="PF13385">
    <property type="entry name" value="Laminin_G_3"/>
    <property type="match status" value="1"/>
</dbReference>
<dbReference type="Gene3D" id="2.60.120.260">
    <property type="entry name" value="Galactose-binding domain-like"/>
    <property type="match status" value="1"/>
</dbReference>
<dbReference type="InterPro" id="IPR013783">
    <property type="entry name" value="Ig-like_fold"/>
</dbReference>
<evidence type="ECO:0000313" key="4">
    <source>
        <dbReference type="Proteomes" id="UP000192277"/>
    </source>
</evidence>
<dbReference type="Gene3D" id="2.60.40.10">
    <property type="entry name" value="Immunoglobulins"/>
    <property type="match status" value="2"/>
</dbReference>
<dbReference type="PROSITE" id="PS50093">
    <property type="entry name" value="PKD"/>
    <property type="match status" value="2"/>
</dbReference>
<dbReference type="InterPro" id="IPR035986">
    <property type="entry name" value="PKD_dom_sf"/>
</dbReference>
<name>A0ABX3NUL9_9BACT</name>
<dbReference type="SMART" id="SM00089">
    <property type="entry name" value="PKD"/>
    <property type="match status" value="3"/>
</dbReference>
<protein>
    <recommendedName>
        <fullName evidence="2">PKD domain-containing protein</fullName>
    </recommendedName>
</protein>
<dbReference type="Pfam" id="PF18911">
    <property type="entry name" value="PKD_4"/>
    <property type="match status" value="1"/>
</dbReference>
<gene>
    <name evidence="3" type="ORF">A4D02_34110</name>
</gene>
<comment type="caution">
    <text evidence="3">The sequence shown here is derived from an EMBL/GenBank/DDBJ whole genome shotgun (WGS) entry which is preliminary data.</text>
</comment>